<feature type="region of interest" description="Disordered" evidence="1">
    <location>
        <begin position="30"/>
        <end position="82"/>
    </location>
</feature>
<accession>A0A1R1YLJ1</accession>
<sequence length="82" mass="9380">MDQETESQAPASQDQFIVLTELAQKLLREREINQEPDDSQQQHRMSQSTNDGTFVEAESSQRASNRESNFCGRGQGYRKDSQ</sequence>
<reference evidence="3" key="1">
    <citation type="submission" date="2017-01" db="EMBL/GenBank/DDBJ databases">
        <authorList>
            <person name="Wang Y."/>
            <person name="White M."/>
            <person name="Kvist S."/>
            <person name="Moncalvo J.-M."/>
        </authorList>
    </citation>
    <scope>NUCLEOTIDE SEQUENCE [LARGE SCALE GENOMIC DNA]</scope>
    <source>
        <strain evidence="3">ID-206-W2</strain>
    </source>
</reference>
<keyword evidence="3" id="KW-1185">Reference proteome</keyword>
<dbReference type="AlphaFoldDB" id="A0A1R1YLJ1"/>
<evidence type="ECO:0000313" key="2">
    <source>
        <dbReference type="EMBL" id="OMJ27763.1"/>
    </source>
</evidence>
<protein>
    <submittedName>
        <fullName evidence="2">Uncharacterized protein</fullName>
    </submittedName>
</protein>
<evidence type="ECO:0000256" key="1">
    <source>
        <dbReference type="SAM" id="MobiDB-lite"/>
    </source>
</evidence>
<evidence type="ECO:0000313" key="3">
    <source>
        <dbReference type="Proteomes" id="UP000187429"/>
    </source>
</evidence>
<dbReference type="EMBL" id="LSSM01000846">
    <property type="protein sequence ID" value="OMJ27763.1"/>
    <property type="molecule type" value="Genomic_DNA"/>
</dbReference>
<comment type="caution">
    <text evidence="2">The sequence shown here is derived from an EMBL/GenBank/DDBJ whole genome shotgun (WGS) entry which is preliminary data.</text>
</comment>
<name>A0A1R1YLJ1_9FUNG</name>
<dbReference type="Proteomes" id="UP000187429">
    <property type="component" value="Unassembled WGS sequence"/>
</dbReference>
<feature type="compositionally biased region" description="Polar residues" evidence="1">
    <location>
        <begin position="42"/>
        <end position="68"/>
    </location>
</feature>
<gene>
    <name evidence="2" type="ORF">AYI69_g2791</name>
</gene>
<proteinExistence type="predicted"/>
<organism evidence="2 3">
    <name type="scientific">Smittium culicis</name>
    <dbReference type="NCBI Taxonomy" id="133412"/>
    <lineage>
        <taxon>Eukaryota</taxon>
        <taxon>Fungi</taxon>
        <taxon>Fungi incertae sedis</taxon>
        <taxon>Zoopagomycota</taxon>
        <taxon>Kickxellomycotina</taxon>
        <taxon>Harpellomycetes</taxon>
        <taxon>Harpellales</taxon>
        <taxon>Legeriomycetaceae</taxon>
        <taxon>Smittium</taxon>
    </lineage>
</organism>